<accession>A0A6B2KY13</accession>
<feature type="compositionally biased region" description="Pro residues" evidence="1">
    <location>
        <begin position="560"/>
        <end position="575"/>
    </location>
</feature>
<feature type="region of interest" description="Disordered" evidence="1">
    <location>
        <begin position="497"/>
        <end position="590"/>
    </location>
</feature>
<evidence type="ECO:0000313" key="2">
    <source>
        <dbReference type="EMBL" id="NDV29639.1"/>
    </source>
</evidence>
<feature type="compositionally biased region" description="Basic and acidic residues" evidence="1">
    <location>
        <begin position="52"/>
        <end position="64"/>
    </location>
</feature>
<proteinExistence type="predicted"/>
<name>A0A6B2KY13_9EUKA</name>
<protein>
    <recommendedName>
        <fullName evidence="3">TerB-C domain-containing protein</fullName>
    </recommendedName>
</protein>
<reference evidence="2" key="1">
    <citation type="journal article" date="2020" name="J. Eukaryot. Microbiol.">
        <title>De novo Sequencing, Assembly and Annotation of the Transcriptome for the Free-Living Testate Amoeba Arcella intermedia.</title>
        <authorList>
            <person name="Ribeiro G.M."/>
            <person name="Porfirio-Sousa A.L."/>
            <person name="Maurer-Alcala X.X."/>
            <person name="Katz L.A."/>
            <person name="Lahr D.J.G."/>
        </authorList>
    </citation>
    <scope>NUCLEOTIDE SEQUENCE</scope>
</reference>
<feature type="region of interest" description="Disordered" evidence="1">
    <location>
        <begin position="52"/>
        <end position="74"/>
    </location>
</feature>
<feature type="compositionally biased region" description="Basic residues" evidence="1">
    <location>
        <begin position="504"/>
        <end position="514"/>
    </location>
</feature>
<feature type="compositionally biased region" description="Low complexity" evidence="1">
    <location>
        <begin position="515"/>
        <end position="559"/>
    </location>
</feature>
<evidence type="ECO:0008006" key="3">
    <source>
        <dbReference type="Google" id="ProtNLM"/>
    </source>
</evidence>
<dbReference type="EMBL" id="GIBP01000670">
    <property type="protein sequence ID" value="NDV29639.1"/>
    <property type="molecule type" value="Transcribed_RNA"/>
</dbReference>
<organism evidence="2">
    <name type="scientific">Arcella intermedia</name>
    <dbReference type="NCBI Taxonomy" id="1963864"/>
    <lineage>
        <taxon>Eukaryota</taxon>
        <taxon>Amoebozoa</taxon>
        <taxon>Tubulinea</taxon>
        <taxon>Elardia</taxon>
        <taxon>Arcellinida</taxon>
        <taxon>Sphaerothecina</taxon>
        <taxon>Arcellidae</taxon>
        <taxon>Arcella</taxon>
    </lineage>
</organism>
<dbReference type="AlphaFoldDB" id="A0A6B2KY13"/>
<sequence>MLYQWCGRLRSFFLEEIFNLQPDHNCDISKLHSRDIFNPVVPLFEVPSKKDEGRMKLKTARSEKPGTLTSSEHQRPGVLDFSNFFSFIEEHKKSIKEKLSDLSIFPSNDKLVTFSEAKLVTLVYHLRDIAQHFSDGVEYIEKMLFDQIVQAIGKEVTPVDFTNYMRYHNRVLFKAEYLPKGFCYPIKRPDHYPEGVLSIESELNDGSLPQSIPTVVRSAPAMRPMKFALNASTEVTFMGHRYLHAWVSHQFSGDTGYNLYMNARAHQFSSFILLIGTMGAVDLFQPKYGIIIQNKDDLKIPLMVETIPTPKQFRDAIESLSPEQQRFAKAYRSMQLSGTLFSICVIQIKPQMEKLLRLPQDSLTKEIQLSQDLMELFIKYQIPSDLLTYDGPENAPVATKITSVQQNVNSIKEVIQKAIQLQIKEQLKQQAYLHPTPILPPPEPEPILEVYEEEERDYREYELDMKMDKMMLFDDAPVQMSLSLDMVSIKEDIAPKREKEVMKKKSAAPAKSRKAMAPSPSPAKPSAAPSSNASSIAVPKSPVAEAKVAPAEAPKAATPAEPPKPATPAEPPKPATPETTQPQEKAKELLPATSAIQIATEEEPDYTKIPTSLDDKYGKYDEDNALHATTITASTPWSMSFQANILSPRQTKSLEVADLETAKNAAFDLLDALTCSGAILVEDADFHVLLGVAHQFEKSLMGTLVQDNINPIEKLERSVLLTATTVMGKDVKELVKEEVLERIRMHSPNLLAADEEE</sequence>
<evidence type="ECO:0000256" key="1">
    <source>
        <dbReference type="SAM" id="MobiDB-lite"/>
    </source>
</evidence>